<dbReference type="AlphaFoldDB" id="A0A9W6CK82"/>
<keyword evidence="6" id="KW-1185">Reference proteome</keyword>
<dbReference type="PIRSF" id="PIRSF000714">
    <property type="entry name" value="HIT"/>
    <property type="match status" value="1"/>
</dbReference>
<dbReference type="InterPro" id="IPR036265">
    <property type="entry name" value="HIT-like_sf"/>
</dbReference>
<dbReference type="Proteomes" id="UP001144397">
    <property type="component" value="Unassembled WGS sequence"/>
</dbReference>
<dbReference type="InterPro" id="IPR026026">
    <property type="entry name" value="HIT_Hint"/>
</dbReference>
<protein>
    <submittedName>
        <fullName evidence="4">Diadenosine tetraphosphate (Ap4A) HIT family hydrolase</fullName>
    </submittedName>
    <submittedName>
        <fullName evidence="3">HIT family protein</fullName>
    </submittedName>
</protein>
<keyword evidence="4" id="KW-0378">Hydrolase</keyword>
<reference evidence="4 6" key="2">
    <citation type="submission" date="2023-07" db="EMBL/GenBank/DDBJ databases">
        <title>Genomic Encyclopedia of Type Strains, Phase IV (KMG-IV): sequencing the most valuable type-strain genomes for metagenomic binning, comparative biology and taxonomic classification.</title>
        <authorList>
            <person name="Goeker M."/>
        </authorList>
    </citation>
    <scope>NUCLEOTIDE SEQUENCE [LARGE SCALE GENOMIC DNA]</scope>
    <source>
        <strain evidence="4 6">DSM 338</strain>
    </source>
</reference>
<evidence type="ECO:0000313" key="5">
    <source>
        <dbReference type="Proteomes" id="UP001144397"/>
    </source>
</evidence>
<dbReference type="InterPro" id="IPR011146">
    <property type="entry name" value="HIT-like"/>
</dbReference>
<evidence type="ECO:0000256" key="1">
    <source>
        <dbReference type="PROSITE-ProRule" id="PRU00464"/>
    </source>
</evidence>
<sequence>MTEDAFALDPRLAADGPAVGDLPLCHVRLVEDRRFFWVSLTPRRAGMSEVFDLDAEDRLRLMEEIALVSRALKHITACAKLNVAALGNMVPQLHVHIIARNPGDAAWPGVVFGAGSREPLSDLERQSRLEALRGRLDVHSPDLPVG</sequence>
<dbReference type="EMBL" id="JAVDPY010000002">
    <property type="protein sequence ID" value="MDR6333331.1"/>
    <property type="molecule type" value="Genomic_DNA"/>
</dbReference>
<organism evidence="3 5">
    <name type="scientific">Xanthobacter flavus</name>
    <dbReference type="NCBI Taxonomy" id="281"/>
    <lineage>
        <taxon>Bacteria</taxon>
        <taxon>Pseudomonadati</taxon>
        <taxon>Pseudomonadota</taxon>
        <taxon>Alphaproteobacteria</taxon>
        <taxon>Hyphomicrobiales</taxon>
        <taxon>Xanthobacteraceae</taxon>
        <taxon>Xanthobacter</taxon>
    </lineage>
</organism>
<gene>
    <name evidence="4" type="ORF">GGQ86_001795</name>
    <name evidence="3" type="ORF">XFLAVUS301_12800</name>
</gene>
<dbReference type="EMBL" id="BSDO01000001">
    <property type="protein sequence ID" value="GLI21606.1"/>
    <property type="molecule type" value="Genomic_DNA"/>
</dbReference>
<accession>A0A9W6CK82</accession>
<dbReference type="PROSITE" id="PS51084">
    <property type="entry name" value="HIT_2"/>
    <property type="match status" value="1"/>
</dbReference>
<comment type="caution">
    <text evidence="3">The sequence shown here is derived from an EMBL/GenBank/DDBJ whole genome shotgun (WGS) entry which is preliminary data.</text>
</comment>
<dbReference type="SUPFAM" id="SSF54197">
    <property type="entry name" value="HIT-like"/>
    <property type="match status" value="1"/>
</dbReference>
<feature type="domain" description="HIT" evidence="2">
    <location>
        <begin position="40"/>
        <end position="107"/>
    </location>
</feature>
<dbReference type="GeneID" id="95762074"/>
<dbReference type="Gene3D" id="3.30.428.10">
    <property type="entry name" value="HIT-like"/>
    <property type="match status" value="1"/>
</dbReference>
<name>A0A9W6CK82_XANFL</name>
<dbReference type="GO" id="GO:0016787">
    <property type="term" value="F:hydrolase activity"/>
    <property type="evidence" value="ECO:0007669"/>
    <property type="project" value="UniProtKB-KW"/>
</dbReference>
<proteinExistence type="predicted"/>
<comment type="caution">
    <text evidence="1">Lacks conserved residue(s) required for the propagation of feature annotation.</text>
</comment>
<evidence type="ECO:0000313" key="3">
    <source>
        <dbReference type="EMBL" id="GLI21606.1"/>
    </source>
</evidence>
<reference evidence="3" key="1">
    <citation type="submission" date="2022-12" db="EMBL/GenBank/DDBJ databases">
        <title>Reference genome sequencing for broad-spectrum identification of bacterial and archaeal isolates by mass spectrometry.</title>
        <authorList>
            <person name="Sekiguchi Y."/>
            <person name="Tourlousse D.M."/>
        </authorList>
    </citation>
    <scope>NUCLEOTIDE SEQUENCE</scope>
    <source>
        <strain evidence="3">301</strain>
    </source>
</reference>
<evidence type="ECO:0000313" key="6">
    <source>
        <dbReference type="Proteomes" id="UP001245370"/>
    </source>
</evidence>
<evidence type="ECO:0000259" key="2">
    <source>
        <dbReference type="PROSITE" id="PS51084"/>
    </source>
</evidence>
<evidence type="ECO:0000313" key="4">
    <source>
        <dbReference type="EMBL" id="MDR6333331.1"/>
    </source>
</evidence>
<dbReference type="Proteomes" id="UP001245370">
    <property type="component" value="Unassembled WGS sequence"/>
</dbReference>
<dbReference type="Pfam" id="PF01230">
    <property type="entry name" value="HIT"/>
    <property type="match status" value="1"/>
</dbReference>
<dbReference type="RefSeq" id="WP_281806248.1">
    <property type="nucleotide sequence ID" value="NZ_BSDO01000001.1"/>
</dbReference>